<dbReference type="EMBL" id="CACRXK020001556">
    <property type="protein sequence ID" value="CAB3989817.1"/>
    <property type="molecule type" value="Genomic_DNA"/>
</dbReference>
<accession>A0A6S7GV39</accession>
<evidence type="ECO:0000313" key="1">
    <source>
        <dbReference type="EMBL" id="CAB3989817.1"/>
    </source>
</evidence>
<dbReference type="GO" id="GO:0006412">
    <property type="term" value="P:translation"/>
    <property type="evidence" value="ECO:0007669"/>
    <property type="project" value="TreeGrafter"/>
</dbReference>
<dbReference type="PANTHER" id="PTHR34095:SF1">
    <property type="entry name" value="LARGE RIBOSOMAL SUBUNIT PROTEIN ML55"/>
    <property type="match status" value="1"/>
</dbReference>
<dbReference type="PANTHER" id="PTHR34095">
    <property type="entry name" value="39S RIBOSOMAL PROTEIN L55, MITOCHONDRIAL"/>
    <property type="match status" value="1"/>
</dbReference>
<gene>
    <name evidence="1" type="ORF">PACLA_8A046973</name>
</gene>
<organism evidence="1 2">
    <name type="scientific">Paramuricea clavata</name>
    <name type="common">Red gorgonian</name>
    <name type="synonym">Violescent sea-whip</name>
    <dbReference type="NCBI Taxonomy" id="317549"/>
    <lineage>
        <taxon>Eukaryota</taxon>
        <taxon>Metazoa</taxon>
        <taxon>Cnidaria</taxon>
        <taxon>Anthozoa</taxon>
        <taxon>Octocorallia</taxon>
        <taxon>Malacalcyonacea</taxon>
        <taxon>Plexauridae</taxon>
        <taxon>Paramuricea</taxon>
    </lineage>
</organism>
<dbReference type="InterPro" id="IPR018615">
    <property type="entry name" value="Ribosomal_mL55"/>
</dbReference>
<dbReference type="Pfam" id="PF09776">
    <property type="entry name" value="Mitoc_L55"/>
    <property type="match status" value="1"/>
</dbReference>
<comment type="caution">
    <text evidence="1">The sequence shown here is derived from an EMBL/GenBank/DDBJ whole genome shotgun (WGS) entry which is preliminary data.</text>
</comment>
<keyword evidence="2" id="KW-1185">Reference proteome</keyword>
<dbReference type="Gene3D" id="6.20.130.20">
    <property type="entry name" value="Mitochondrial ribosomal protein L55"/>
    <property type="match status" value="1"/>
</dbReference>
<evidence type="ECO:0000313" key="2">
    <source>
        <dbReference type="Proteomes" id="UP001152795"/>
    </source>
</evidence>
<name>A0A6S7GV39_PARCT</name>
<sequence>MLSSKICRFRSFINYRCFVLQPPAFHCTVPVRSCSASITRIKKSVYPRVYKVRLQKADGSSYIIRYHEPRELVRLPVDPNSLTEEEKQARLNRLKPEKEIEVHEFDDEETEIIQRSWKDFVASR</sequence>
<dbReference type="Proteomes" id="UP001152795">
    <property type="component" value="Unassembled WGS sequence"/>
</dbReference>
<proteinExistence type="predicted"/>
<dbReference type="GO" id="GO:0005762">
    <property type="term" value="C:mitochondrial large ribosomal subunit"/>
    <property type="evidence" value="ECO:0007669"/>
    <property type="project" value="InterPro"/>
</dbReference>
<dbReference type="AlphaFoldDB" id="A0A6S7GV39"/>
<reference evidence="1" key="1">
    <citation type="submission" date="2020-04" db="EMBL/GenBank/DDBJ databases">
        <authorList>
            <person name="Alioto T."/>
            <person name="Alioto T."/>
            <person name="Gomez Garrido J."/>
        </authorList>
    </citation>
    <scope>NUCLEOTIDE SEQUENCE</scope>
    <source>
        <strain evidence="1">A484AB</strain>
    </source>
</reference>
<dbReference type="InterPro" id="IPR044884">
    <property type="entry name" value="Ribosomal_mL55_sf"/>
</dbReference>
<dbReference type="GO" id="GO:0003735">
    <property type="term" value="F:structural constituent of ribosome"/>
    <property type="evidence" value="ECO:0007669"/>
    <property type="project" value="InterPro"/>
</dbReference>
<dbReference type="OrthoDB" id="9986315at2759"/>
<protein>
    <submittedName>
        <fullName evidence="1">Uncharacterized protein</fullName>
    </submittedName>
</protein>